<organism evidence="2 3">
    <name type="scientific">Sulfurimonas lithotrophica</name>
    <dbReference type="NCBI Taxonomy" id="2590022"/>
    <lineage>
        <taxon>Bacteria</taxon>
        <taxon>Pseudomonadati</taxon>
        <taxon>Campylobacterota</taxon>
        <taxon>Epsilonproteobacteria</taxon>
        <taxon>Campylobacterales</taxon>
        <taxon>Sulfurimonadaceae</taxon>
        <taxon>Sulfurimonas</taxon>
    </lineage>
</organism>
<dbReference type="Proteomes" id="UP000326944">
    <property type="component" value="Chromosome"/>
</dbReference>
<sequence>MKSILFILLFALISLKADTIDVAGETGILKVKSGFGYSIKVSEHFEPFVYLNNKLRDLKIDFKDLNFSDLGVGIGVSGDISNSFSYFFKYASSQQIFDELKHYYEKYRTLKYDGIETSRVYAGLNIRF</sequence>
<dbReference type="EMBL" id="CP043617">
    <property type="protein sequence ID" value="QFR50093.1"/>
    <property type="molecule type" value="Genomic_DNA"/>
</dbReference>
<reference evidence="2 3" key="1">
    <citation type="submission" date="2019-09" db="EMBL/GenBank/DDBJ databases">
        <title>Sulfurimonas gotlandica sp. nov., a chemoautotrophic and psychrotolerant epsilonproteobacterium isolated from a pelagic redoxcline, and an emended description of the genus Sulfurimonas.</title>
        <authorList>
            <person name="Wang S."/>
            <person name="Jiang L."/>
            <person name="Shao S."/>
        </authorList>
    </citation>
    <scope>NUCLEOTIDE SEQUENCE [LARGE SCALE GENOMIC DNA]</scope>
    <source>
        <strain evidence="2 3">GYSZ_1</strain>
    </source>
</reference>
<feature type="chain" id="PRO_5024956267" description="Outer membrane protein beta-barrel domain-containing protein" evidence="1">
    <location>
        <begin position="18"/>
        <end position="128"/>
    </location>
</feature>
<keyword evidence="1" id="KW-0732">Signal</keyword>
<accession>A0A5P8P2W0</accession>
<dbReference type="AlphaFoldDB" id="A0A5P8P2W0"/>
<evidence type="ECO:0000256" key="1">
    <source>
        <dbReference type="SAM" id="SignalP"/>
    </source>
</evidence>
<protein>
    <recommendedName>
        <fullName evidence="4">Outer membrane protein beta-barrel domain-containing protein</fullName>
    </recommendedName>
</protein>
<evidence type="ECO:0000313" key="2">
    <source>
        <dbReference type="EMBL" id="QFR50093.1"/>
    </source>
</evidence>
<proteinExistence type="predicted"/>
<keyword evidence="3" id="KW-1185">Reference proteome</keyword>
<gene>
    <name evidence="2" type="ORF">FJR48_10295</name>
</gene>
<dbReference type="KEGG" id="sulg:FJR48_10295"/>
<name>A0A5P8P2W0_9BACT</name>
<feature type="signal peptide" evidence="1">
    <location>
        <begin position="1"/>
        <end position="17"/>
    </location>
</feature>
<evidence type="ECO:0008006" key="4">
    <source>
        <dbReference type="Google" id="ProtNLM"/>
    </source>
</evidence>
<dbReference type="RefSeq" id="WP_152308041.1">
    <property type="nucleotide sequence ID" value="NZ_CP043617.1"/>
</dbReference>
<evidence type="ECO:0000313" key="3">
    <source>
        <dbReference type="Proteomes" id="UP000326944"/>
    </source>
</evidence>